<evidence type="ECO:0008006" key="4">
    <source>
        <dbReference type="Google" id="ProtNLM"/>
    </source>
</evidence>
<dbReference type="Proteomes" id="UP000036756">
    <property type="component" value="Unassembled WGS sequence"/>
</dbReference>
<feature type="transmembrane region" description="Helical" evidence="1">
    <location>
        <begin position="104"/>
        <end position="131"/>
    </location>
</feature>
<organism evidence="2 3">
    <name type="scientific">Clostridium cylindrosporum DSM 605</name>
    <dbReference type="NCBI Taxonomy" id="1121307"/>
    <lineage>
        <taxon>Bacteria</taxon>
        <taxon>Bacillati</taxon>
        <taxon>Bacillota</taxon>
        <taxon>Clostridia</taxon>
        <taxon>Eubacteriales</taxon>
        <taxon>Clostridiaceae</taxon>
        <taxon>Clostridium</taxon>
    </lineage>
</organism>
<feature type="transmembrane region" description="Helical" evidence="1">
    <location>
        <begin position="162"/>
        <end position="185"/>
    </location>
</feature>
<reference evidence="2 3" key="1">
    <citation type="submission" date="2015-06" db="EMBL/GenBank/DDBJ databases">
        <title>Draft genome sequence of the purine-degrading Clostridium cylindrosporum HC-1 (DSM 605).</title>
        <authorList>
            <person name="Poehlein A."/>
            <person name="Schiel-Bengelsdorf B."/>
            <person name="Bengelsdorf F."/>
            <person name="Daniel R."/>
            <person name="Duerre P."/>
        </authorList>
    </citation>
    <scope>NUCLEOTIDE SEQUENCE [LARGE SCALE GENOMIC DNA]</scope>
    <source>
        <strain evidence="2 3">DSM 605</strain>
    </source>
</reference>
<evidence type="ECO:0000256" key="1">
    <source>
        <dbReference type="SAM" id="Phobius"/>
    </source>
</evidence>
<feature type="transmembrane region" description="Helical" evidence="1">
    <location>
        <begin position="242"/>
        <end position="264"/>
    </location>
</feature>
<dbReference type="AlphaFoldDB" id="A0A0J8DD43"/>
<dbReference type="EMBL" id="LFVU01000024">
    <property type="protein sequence ID" value="KMT22169.1"/>
    <property type="molecule type" value="Genomic_DNA"/>
</dbReference>
<sequence length="273" mass="31009">MNQRILYLAFENVKRAFYKKSIIGLGIGLAFLVGYAATIFLVEESNFEVEYTSNDFLLYFFNDFNISGVFLNILYTIFIASMFNNDINYMYISRLKNRSDFLKTCIITVFIATITFMTLVVLTVSIVAALIKDYSFQWGNVVQTLLHGSNGLGLITDILTPVSSIVISCSMYTMGLFIIGLCFYIGCSIFHNTYGGVFVNFIILLIGGVTYFFKISWLYRAIPSINTILAFHSLNEASEYPSLRYSLIYILSALIILFVISKLVSEKYIKEKI</sequence>
<dbReference type="RefSeq" id="WP_048570262.1">
    <property type="nucleotide sequence ID" value="NZ_LFVU01000024.1"/>
</dbReference>
<dbReference type="PATRIC" id="fig|1121307.3.peg.1797"/>
<protein>
    <recommendedName>
        <fullName evidence="4">ABC-2 family transporter protein</fullName>
    </recommendedName>
</protein>
<keyword evidence="1" id="KW-0812">Transmembrane</keyword>
<name>A0A0J8DD43_CLOCY</name>
<feature type="transmembrane region" description="Helical" evidence="1">
    <location>
        <begin position="64"/>
        <end position="83"/>
    </location>
</feature>
<keyword evidence="1" id="KW-1133">Transmembrane helix</keyword>
<dbReference type="STRING" id="1121307.CLCY_4c01420"/>
<gene>
    <name evidence="2" type="ORF">CLCY_4c01420</name>
</gene>
<comment type="caution">
    <text evidence="2">The sequence shown here is derived from an EMBL/GenBank/DDBJ whole genome shotgun (WGS) entry which is preliminary data.</text>
</comment>
<keyword evidence="1" id="KW-0472">Membrane</keyword>
<evidence type="ECO:0000313" key="3">
    <source>
        <dbReference type="Proteomes" id="UP000036756"/>
    </source>
</evidence>
<accession>A0A0J8DD43</accession>
<proteinExistence type="predicted"/>
<feature type="transmembrane region" description="Helical" evidence="1">
    <location>
        <begin position="21"/>
        <end position="42"/>
    </location>
</feature>
<feature type="transmembrane region" description="Helical" evidence="1">
    <location>
        <begin position="197"/>
        <end position="222"/>
    </location>
</feature>
<keyword evidence="3" id="KW-1185">Reference proteome</keyword>
<evidence type="ECO:0000313" key="2">
    <source>
        <dbReference type="EMBL" id="KMT22169.1"/>
    </source>
</evidence>